<evidence type="ECO:0000256" key="2">
    <source>
        <dbReference type="ARBA" id="ARBA00023134"/>
    </source>
</evidence>
<dbReference type="InterPro" id="IPR050227">
    <property type="entry name" value="Rab"/>
</dbReference>
<evidence type="ECO:0000313" key="5">
    <source>
        <dbReference type="EMBL" id="KAG5830873.1"/>
    </source>
</evidence>
<dbReference type="PROSITE" id="PS51421">
    <property type="entry name" value="RAS"/>
    <property type="match status" value="1"/>
</dbReference>
<dbReference type="FunFam" id="3.40.50.300:FF:001822">
    <property type="entry name" value="RAB family"/>
    <property type="match status" value="1"/>
</dbReference>
<dbReference type="InterPro" id="IPR027417">
    <property type="entry name" value="P-loop_NTPase"/>
</dbReference>
<feature type="region of interest" description="Disordered" evidence="4">
    <location>
        <begin position="305"/>
        <end position="382"/>
    </location>
</feature>
<feature type="coiled-coil region" evidence="3">
    <location>
        <begin position="40"/>
        <end position="67"/>
    </location>
</feature>
<dbReference type="PROSITE" id="PS51419">
    <property type="entry name" value="RAB"/>
    <property type="match status" value="1"/>
</dbReference>
<protein>
    <recommendedName>
        <fullName evidence="7">EF-hand domain-containing protein</fullName>
    </recommendedName>
</protein>
<feature type="compositionally biased region" description="Acidic residues" evidence="4">
    <location>
        <begin position="321"/>
        <end position="333"/>
    </location>
</feature>
<reference evidence="5" key="1">
    <citation type="submission" date="2021-01" db="EMBL/GenBank/DDBJ databases">
        <title>A chromosome-scale assembly of European eel, Anguilla anguilla.</title>
        <authorList>
            <person name="Henkel C."/>
            <person name="Jong-Raadsen S.A."/>
            <person name="Dufour S."/>
            <person name="Weltzien F.-A."/>
            <person name="Palstra A.P."/>
            <person name="Pelster B."/>
            <person name="Spaink H.P."/>
            <person name="Van Den Thillart G.E."/>
            <person name="Jansen H."/>
            <person name="Zahm M."/>
            <person name="Klopp C."/>
            <person name="Cedric C."/>
            <person name="Louis A."/>
            <person name="Berthelot C."/>
            <person name="Parey E."/>
            <person name="Roest Crollius H."/>
            <person name="Montfort J."/>
            <person name="Robinson-Rechavi M."/>
            <person name="Bucao C."/>
            <person name="Bouchez O."/>
            <person name="Gislard M."/>
            <person name="Lluch J."/>
            <person name="Milhes M."/>
            <person name="Lampietro C."/>
            <person name="Lopez Roques C."/>
            <person name="Donnadieu C."/>
            <person name="Braasch I."/>
            <person name="Desvignes T."/>
            <person name="Postlethwait J."/>
            <person name="Bobe J."/>
            <person name="Guiguen Y."/>
            <person name="Dirks R."/>
        </authorList>
    </citation>
    <scope>NUCLEOTIDE SEQUENCE</scope>
    <source>
        <strain evidence="5">Tag_6206</strain>
        <tissue evidence="5">Liver</tissue>
    </source>
</reference>
<comment type="caution">
    <text evidence="5">The sequence shown here is derived from an EMBL/GenBank/DDBJ whole genome shotgun (WGS) entry which is preliminary data.</text>
</comment>
<name>A0A9D3LQI7_ANGAN</name>
<dbReference type="NCBIfam" id="TIGR00231">
    <property type="entry name" value="small_GTP"/>
    <property type="match status" value="1"/>
</dbReference>
<dbReference type="InterPro" id="IPR005225">
    <property type="entry name" value="Small_GTP-bd"/>
</dbReference>
<organism evidence="5 6">
    <name type="scientific">Anguilla anguilla</name>
    <name type="common">European freshwater eel</name>
    <name type="synonym">Muraena anguilla</name>
    <dbReference type="NCBI Taxonomy" id="7936"/>
    <lineage>
        <taxon>Eukaryota</taxon>
        <taxon>Metazoa</taxon>
        <taxon>Chordata</taxon>
        <taxon>Craniata</taxon>
        <taxon>Vertebrata</taxon>
        <taxon>Euteleostomi</taxon>
        <taxon>Actinopterygii</taxon>
        <taxon>Neopterygii</taxon>
        <taxon>Teleostei</taxon>
        <taxon>Anguilliformes</taxon>
        <taxon>Anguillidae</taxon>
        <taxon>Anguilla</taxon>
    </lineage>
</organism>
<accession>A0A9D3LQI7</accession>
<evidence type="ECO:0000256" key="1">
    <source>
        <dbReference type="ARBA" id="ARBA00022741"/>
    </source>
</evidence>
<dbReference type="SMART" id="SM00173">
    <property type="entry name" value="RAS"/>
    <property type="match status" value="1"/>
</dbReference>
<dbReference type="Proteomes" id="UP001044222">
    <property type="component" value="Chromosome 19"/>
</dbReference>
<dbReference type="Gene3D" id="3.40.50.300">
    <property type="entry name" value="P-loop containing nucleotide triphosphate hydrolases"/>
    <property type="match status" value="1"/>
</dbReference>
<dbReference type="SMART" id="SM00174">
    <property type="entry name" value="RHO"/>
    <property type="match status" value="1"/>
</dbReference>
<proteinExistence type="predicted"/>
<evidence type="ECO:0000256" key="4">
    <source>
        <dbReference type="SAM" id="MobiDB-lite"/>
    </source>
</evidence>
<feature type="compositionally biased region" description="Polar residues" evidence="4">
    <location>
        <begin position="263"/>
        <end position="274"/>
    </location>
</feature>
<dbReference type="SMART" id="SM00175">
    <property type="entry name" value="RAB"/>
    <property type="match status" value="1"/>
</dbReference>
<keyword evidence="6" id="KW-1185">Reference proteome</keyword>
<keyword evidence="2" id="KW-0342">GTP-binding</keyword>
<gene>
    <name evidence="5" type="ORF">ANANG_G00315160</name>
</gene>
<dbReference type="PROSITE" id="PS51417">
    <property type="entry name" value="ARF"/>
    <property type="match status" value="1"/>
</dbReference>
<dbReference type="PRINTS" id="PR00449">
    <property type="entry name" value="RASTRNSFRMNG"/>
</dbReference>
<dbReference type="GO" id="GO:0005525">
    <property type="term" value="F:GTP binding"/>
    <property type="evidence" value="ECO:0007669"/>
    <property type="project" value="UniProtKB-KW"/>
</dbReference>
<dbReference type="GO" id="GO:0003924">
    <property type="term" value="F:GTPase activity"/>
    <property type="evidence" value="ECO:0007669"/>
    <property type="project" value="InterPro"/>
</dbReference>
<evidence type="ECO:0008006" key="7">
    <source>
        <dbReference type="Google" id="ProtNLM"/>
    </source>
</evidence>
<dbReference type="Pfam" id="PF00071">
    <property type="entry name" value="Ras"/>
    <property type="match status" value="1"/>
</dbReference>
<feature type="region of interest" description="Disordered" evidence="4">
    <location>
        <begin position="229"/>
        <end position="274"/>
    </location>
</feature>
<evidence type="ECO:0000256" key="3">
    <source>
        <dbReference type="SAM" id="Coils"/>
    </source>
</evidence>
<sequence length="587" mass="67617">MLMDSLGASNVFQDPGEVRSLWAQVRRDEPHLLSNFEEFLARVTYQIKEANQEKRDMESALKRKAATHDDEIQRLYEEMELQITSEKDRALLQDSERFLSRRQDLETQLTNKEQELQLLFRKERRLDLQCQELQSKQQESRVENVKLKQTNEGLQRELRHTSQELRLTQEQLCVLQEQSSRLHQEREMELYRVTEGMQRERATLLKQLELLREMNKHLQDERDVCYLNSQKKHSRKQRPGLGALKSTERTQRGSEEEEEIPPASSTWRSEDTTGQDLVVSQEGGAVRNRWGQQPLQRIMSIEEDPLPQPLQPGYEAQLQDWSEDEEEEEEERTDLETSRIRPATATTAPDAPLHPLPAGHRAAPLTRRDTPPSPRGQPVGKETIQHEEEAVTCTPDRLFKVVLVGNSSVGKTCLLRRFCDNGFQPGTIATVGIDYSVKTITVENSQVALQMWDTAGQERYRSITKQFFRKVDGVVVMYDITAEQSFTAVRQWLSSVREGAGDDIPIMLLGNKTDRPGEREVETGAGERLAKESHFIFYECSAFSGHNVTESMTHLAMILKEQEDREKEKTVQLVGDAPKKRSCCSRQ</sequence>
<dbReference type="SMART" id="SM00176">
    <property type="entry name" value="RAN"/>
    <property type="match status" value="1"/>
</dbReference>
<feature type="compositionally biased region" description="Low complexity" evidence="4">
    <location>
        <begin position="342"/>
        <end position="358"/>
    </location>
</feature>
<evidence type="ECO:0000313" key="6">
    <source>
        <dbReference type="Proteomes" id="UP001044222"/>
    </source>
</evidence>
<dbReference type="AlphaFoldDB" id="A0A9D3LQI7"/>
<feature type="coiled-coil region" evidence="3">
    <location>
        <begin position="95"/>
        <end position="171"/>
    </location>
</feature>
<dbReference type="CDD" id="cd00154">
    <property type="entry name" value="Rab"/>
    <property type="match status" value="1"/>
</dbReference>
<dbReference type="SUPFAM" id="SSF52540">
    <property type="entry name" value="P-loop containing nucleoside triphosphate hydrolases"/>
    <property type="match status" value="1"/>
</dbReference>
<dbReference type="SMART" id="SM00177">
    <property type="entry name" value="ARF"/>
    <property type="match status" value="1"/>
</dbReference>
<keyword evidence="3" id="KW-0175">Coiled coil</keyword>
<keyword evidence="1" id="KW-0547">Nucleotide-binding</keyword>
<dbReference type="PROSITE" id="PS51420">
    <property type="entry name" value="RHO"/>
    <property type="match status" value="1"/>
</dbReference>
<dbReference type="EMBL" id="JAFIRN010000019">
    <property type="protein sequence ID" value="KAG5830873.1"/>
    <property type="molecule type" value="Genomic_DNA"/>
</dbReference>
<dbReference type="PANTHER" id="PTHR47977">
    <property type="entry name" value="RAS-RELATED PROTEIN RAB"/>
    <property type="match status" value="1"/>
</dbReference>
<dbReference type="InterPro" id="IPR001806">
    <property type="entry name" value="Small_GTPase"/>
</dbReference>